<evidence type="ECO:0000259" key="1">
    <source>
        <dbReference type="Pfam" id="PF03478"/>
    </source>
</evidence>
<name>A0A921QTT8_SORBI</name>
<dbReference type="Pfam" id="PF03478">
    <property type="entry name" value="Beta-prop_KIB1-4"/>
    <property type="match status" value="1"/>
</dbReference>
<dbReference type="SUPFAM" id="SSF81383">
    <property type="entry name" value="F-box domain"/>
    <property type="match status" value="1"/>
</dbReference>
<dbReference type="OrthoDB" id="642536at2759"/>
<dbReference type="KEGG" id="sbi:8068495"/>
<protein>
    <recommendedName>
        <fullName evidence="1">KIB1-4 beta-propeller domain-containing protein</fullName>
    </recommendedName>
</protein>
<comment type="caution">
    <text evidence="2">The sequence shown here is derived from an EMBL/GenBank/DDBJ whole genome shotgun (WGS) entry which is preliminary data.</text>
</comment>
<organism evidence="2 3">
    <name type="scientific">Sorghum bicolor</name>
    <name type="common">Sorghum</name>
    <name type="synonym">Sorghum vulgare</name>
    <dbReference type="NCBI Taxonomy" id="4558"/>
    <lineage>
        <taxon>Eukaryota</taxon>
        <taxon>Viridiplantae</taxon>
        <taxon>Streptophyta</taxon>
        <taxon>Embryophyta</taxon>
        <taxon>Tracheophyta</taxon>
        <taxon>Spermatophyta</taxon>
        <taxon>Magnoliopsida</taxon>
        <taxon>Liliopsida</taxon>
        <taxon>Poales</taxon>
        <taxon>Poaceae</taxon>
        <taxon>PACMAD clade</taxon>
        <taxon>Panicoideae</taxon>
        <taxon>Andropogonodae</taxon>
        <taxon>Andropogoneae</taxon>
        <taxon>Sorghinae</taxon>
        <taxon>Sorghum</taxon>
    </lineage>
</organism>
<proteinExistence type="predicted"/>
<dbReference type="OMA" id="RNRTWIG"/>
<dbReference type="PANTHER" id="PTHR44259">
    <property type="entry name" value="OS07G0183000 PROTEIN-RELATED"/>
    <property type="match status" value="1"/>
</dbReference>
<dbReference type="InterPro" id="IPR005174">
    <property type="entry name" value="KIB1-4_b-propeller"/>
</dbReference>
<dbReference type="InterPro" id="IPR036047">
    <property type="entry name" value="F-box-like_dom_sf"/>
</dbReference>
<reference evidence="2" key="2">
    <citation type="submission" date="2020-10" db="EMBL/GenBank/DDBJ databases">
        <authorList>
            <person name="Cooper E.A."/>
            <person name="Brenton Z.W."/>
            <person name="Flinn B.S."/>
            <person name="Jenkins J."/>
            <person name="Shu S."/>
            <person name="Flowers D."/>
            <person name="Luo F."/>
            <person name="Wang Y."/>
            <person name="Xia P."/>
            <person name="Barry K."/>
            <person name="Daum C."/>
            <person name="Lipzen A."/>
            <person name="Yoshinaga Y."/>
            <person name="Schmutz J."/>
            <person name="Saski C."/>
            <person name="Vermerris W."/>
            <person name="Kresovich S."/>
        </authorList>
    </citation>
    <scope>NUCLEOTIDE SEQUENCE</scope>
</reference>
<dbReference type="InterPro" id="IPR050942">
    <property type="entry name" value="F-box_BR-signaling"/>
</dbReference>
<gene>
    <name evidence="2" type="ORF">BDA96_06G267600</name>
</gene>
<reference evidence="2" key="1">
    <citation type="journal article" date="2019" name="BMC Genomics">
        <title>A new reference genome for Sorghum bicolor reveals high levels of sequence similarity between sweet and grain genotypes: implications for the genetics of sugar metabolism.</title>
        <authorList>
            <person name="Cooper E.A."/>
            <person name="Brenton Z.W."/>
            <person name="Flinn B.S."/>
            <person name="Jenkins J."/>
            <person name="Shu S."/>
            <person name="Flowers D."/>
            <person name="Luo F."/>
            <person name="Wang Y."/>
            <person name="Xia P."/>
            <person name="Barry K."/>
            <person name="Daum C."/>
            <person name="Lipzen A."/>
            <person name="Yoshinaga Y."/>
            <person name="Schmutz J."/>
            <person name="Saski C."/>
            <person name="Vermerris W."/>
            <person name="Kresovich S."/>
        </authorList>
    </citation>
    <scope>NUCLEOTIDE SEQUENCE</scope>
</reference>
<evidence type="ECO:0000313" key="3">
    <source>
        <dbReference type="Proteomes" id="UP000807115"/>
    </source>
</evidence>
<dbReference type="PANTHER" id="PTHR44259:SF34">
    <property type="entry name" value="DUF295 DOMAIN-CONTAINING PROTEIN"/>
    <property type="match status" value="1"/>
</dbReference>
<dbReference type="AlphaFoldDB" id="A0A921QTT8"/>
<accession>A0A921QTT8</accession>
<dbReference type="Proteomes" id="UP000807115">
    <property type="component" value="Chromosome 6"/>
</dbReference>
<feature type="domain" description="KIB1-4 beta-propeller" evidence="1">
    <location>
        <begin position="91"/>
        <end position="400"/>
    </location>
</feature>
<dbReference type="EMBL" id="CM027685">
    <property type="protein sequence ID" value="KAG0527837.1"/>
    <property type="molecule type" value="Genomic_DNA"/>
</dbReference>
<dbReference type="Gramene" id="EES11560">
    <property type="protein sequence ID" value="EES11560"/>
    <property type="gene ID" value="SORBI_3006G244200"/>
</dbReference>
<sequence>MSSGSNDADTAPWADLPPDLCNVVVDHLDVVGVIRFPAVCTDWAAASNNTHCPRLPSGTPTLLTSSLDPEGYDIEYDVEPGTFGLHDVVTGKSYHGEAEGLKKRTWIGGKDDWLVTTDLRCNVELLNPITGARVRLPSFATIPDIQVMEVHDRGPGVSFEKTLHRFRKVGSYSLSWTPTHRFHKVALCRTPAHPSGYLAVALFFSSSGDDTGLVAFTAAHDERWTPLNNPPPELHSRDKYTDVIVHKGKVLAVATSGKICSWDMDDDTTVEPKILPPPDVDIDVDYYVKRVFYLATSSGGDLQLICLFGDSKDIKETRWWRIVFDFQWCFWPRRVLLHELNAVTDTWRRVGDLGGDRALFVGNNYPFYIDVPRDGSKDPFLQADCVYVADLMNCDAGIFDLKLGDDFEFEFNWNAHLCYPTLRDPLQIPMWFQPTTALPKSTSAHSVEERQTLLL</sequence>
<evidence type="ECO:0000313" key="2">
    <source>
        <dbReference type="EMBL" id="KAG0527837.1"/>
    </source>
</evidence>